<name>A0A0E9WDC1_ANGAN</name>
<organism evidence="1">
    <name type="scientific">Anguilla anguilla</name>
    <name type="common">European freshwater eel</name>
    <name type="synonym">Muraena anguilla</name>
    <dbReference type="NCBI Taxonomy" id="7936"/>
    <lineage>
        <taxon>Eukaryota</taxon>
        <taxon>Metazoa</taxon>
        <taxon>Chordata</taxon>
        <taxon>Craniata</taxon>
        <taxon>Vertebrata</taxon>
        <taxon>Euteleostomi</taxon>
        <taxon>Actinopterygii</taxon>
        <taxon>Neopterygii</taxon>
        <taxon>Teleostei</taxon>
        <taxon>Anguilliformes</taxon>
        <taxon>Anguillidae</taxon>
        <taxon>Anguilla</taxon>
    </lineage>
</organism>
<evidence type="ECO:0000313" key="1">
    <source>
        <dbReference type="EMBL" id="JAH87575.1"/>
    </source>
</evidence>
<dbReference type="EMBL" id="GBXM01021002">
    <property type="protein sequence ID" value="JAH87575.1"/>
    <property type="molecule type" value="Transcribed_RNA"/>
</dbReference>
<protein>
    <submittedName>
        <fullName evidence="1">Uncharacterized protein</fullName>
    </submittedName>
</protein>
<dbReference type="AlphaFoldDB" id="A0A0E9WDC1"/>
<reference evidence="1" key="2">
    <citation type="journal article" date="2015" name="Fish Shellfish Immunol.">
        <title>Early steps in the European eel (Anguilla anguilla)-Vibrio vulnificus interaction in the gills: Role of the RtxA13 toxin.</title>
        <authorList>
            <person name="Callol A."/>
            <person name="Pajuelo D."/>
            <person name="Ebbesson L."/>
            <person name="Teles M."/>
            <person name="MacKenzie S."/>
            <person name="Amaro C."/>
        </authorList>
    </citation>
    <scope>NUCLEOTIDE SEQUENCE</scope>
</reference>
<sequence length="26" mass="2937">MTLKITGYELGLITRKLTTGRQINSK</sequence>
<reference evidence="1" key="1">
    <citation type="submission" date="2014-11" db="EMBL/GenBank/DDBJ databases">
        <authorList>
            <person name="Amaro Gonzalez C."/>
        </authorList>
    </citation>
    <scope>NUCLEOTIDE SEQUENCE</scope>
</reference>
<accession>A0A0E9WDC1</accession>
<proteinExistence type="predicted"/>